<keyword evidence="4" id="KW-0949">S-adenosyl-L-methionine</keyword>
<dbReference type="RefSeq" id="WP_269441996.1">
    <property type="nucleotide sequence ID" value="NZ_CP097463.1"/>
</dbReference>
<reference evidence="7" key="1">
    <citation type="submission" date="2022-05" db="EMBL/GenBank/DDBJ databases">
        <title>Jatrophihabitans sp. SB3-54 whole genome sequence.</title>
        <authorList>
            <person name="Suh M.K."/>
            <person name="Eom M.K."/>
            <person name="Kim J.S."/>
            <person name="Kim H.S."/>
            <person name="Do H.E."/>
            <person name="Shin Y.K."/>
            <person name="Lee J.-S."/>
        </authorList>
    </citation>
    <scope>NUCLEOTIDE SEQUENCE</scope>
    <source>
        <strain evidence="7">SB3-54</strain>
    </source>
</reference>
<dbReference type="Gene3D" id="1.10.8.10">
    <property type="entry name" value="DNA helicase RuvA subunit, C-terminal domain"/>
    <property type="match status" value="1"/>
</dbReference>
<dbReference type="EMBL" id="CP097463">
    <property type="protein sequence ID" value="WAX55483.1"/>
    <property type="molecule type" value="Genomic_DNA"/>
</dbReference>
<protein>
    <recommendedName>
        <fullName evidence="1">peptide chain release factor N(5)-glutamine methyltransferase</fullName>
        <ecNumber evidence="1">2.1.1.297</ecNumber>
    </recommendedName>
</protein>
<proteinExistence type="predicted"/>
<sequence length="254" mass="26402">MTTVPDALVSRLRAAGCVFAEDEARLLAVAGPDRVEALVARRVAGEPLEHLLGWAEFLGRRVVVEAGVFVPRRRTEFLARRAIALAAPGAVVLDLCCGSGAIGSAVAAAVAGVQVHAVDIEPAAVRCAERNLPGGHAYLGDLYAPLPRGLRGRVDLLVVNAPYIPTGTIGLLPPEARLHEPRAALDGGADGLDVQRRVIAGAPGWLAPGGALLVETSERQSSDTRALMRDAGLTADVVRYEPLDATVVIGRSGA</sequence>
<accession>A0ABY7JUV7</accession>
<evidence type="ECO:0000313" key="7">
    <source>
        <dbReference type="EMBL" id="WAX55483.1"/>
    </source>
</evidence>
<evidence type="ECO:0000256" key="5">
    <source>
        <dbReference type="ARBA" id="ARBA00048391"/>
    </source>
</evidence>
<dbReference type="EC" id="2.1.1.297" evidence="1"/>
<dbReference type="NCBIfam" id="TIGR03704">
    <property type="entry name" value="PrmC_rel_meth"/>
    <property type="match status" value="1"/>
</dbReference>
<dbReference type="Gene3D" id="3.40.50.150">
    <property type="entry name" value="Vaccinia Virus protein VP39"/>
    <property type="match status" value="1"/>
</dbReference>
<keyword evidence="3" id="KW-0808">Transferase</keyword>
<evidence type="ECO:0000256" key="3">
    <source>
        <dbReference type="ARBA" id="ARBA00022679"/>
    </source>
</evidence>
<evidence type="ECO:0000256" key="1">
    <source>
        <dbReference type="ARBA" id="ARBA00012771"/>
    </source>
</evidence>
<evidence type="ECO:0000256" key="2">
    <source>
        <dbReference type="ARBA" id="ARBA00022603"/>
    </source>
</evidence>
<dbReference type="Proteomes" id="UP001164693">
    <property type="component" value="Chromosome"/>
</dbReference>
<dbReference type="PANTHER" id="PTHR18895:SF74">
    <property type="entry name" value="MTRF1L RELEASE FACTOR GLUTAMINE METHYLTRANSFERASE"/>
    <property type="match status" value="1"/>
</dbReference>
<organism evidence="7 8">
    <name type="scientific">Jatrophihabitans cynanchi</name>
    <dbReference type="NCBI Taxonomy" id="2944128"/>
    <lineage>
        <taxon>Bacteria</taxon>
        <taxon>Bacillati</taxon>
        <taxon>Actinomycetota</taxon>
        <taxon>Actinomycetes</taxon>
        <taxon>Jatrophihabitantales</taxon>
        <taxon>Jatrophihabitantaceae</taxon>
        <taxon>Jatrophihabitans</taxon>
    </lineage>
</organism>
<keyword evidence="8" id="KW-1185">Reference proteome</keyword>
<dbReference type="InterPro" id="IPR029063">
    <property type="entry name" value="SAM-dependent_MTases_sf"/>
</dbReference>
<dbReference type="InterPro" id="IPR004556">
    <property type="entry name" value="HemK-like"/>
</dbReference>
<evidence type="ECO:0000256" key="4">
    <source>
        <dbReference type="ARBA" id="ARBA00022691"/>
    </source>
</evidence>
<dbReference type="InterPro" id="IPR007848">
    <property type="entry name" value="Small_mtfrase_dom"/>
</dbReference>
<evidence type="ECO:0000259" key="6">
    <source>
        <dbReference type="Pfam" id="PF05175"/>
    </source>
</evidence>
<dbReference type="PANTHER" id="PTHR18895">
    <property type="entry name" value="HEMK METHYLTRANSFERASE"/>
    <property type="match status" value="1"/>
</dbReference>
<dbReference type="InterPro" id="IPR022446">
    <property type="entry name" value="MeTrfrase_put"/>
</dbReference>
<comment type="catalytic activity">
    <reaction evidence="5">
        <text>L-glutaminyl-[peptide chain release factor] + S-adenosyl-L-methionine = N(5)-methyl-L-glutaminyl-[peptide chain release factor] + S-adenosyl-L-homocysteine + H(+)</text>
        <dbReference type="Rhea" id="RHEA:42896"/>
        <dbReference type="Rhea" id="RHEA-COMP:10271"/>
        <dbReference type="Rhea" id="RHEA-COMP:10272"/>
        <dbReference type="ChEBI" id="CHEBI:15378"/>
        <dbReference type="ChEBI" id="CHEBI:30011"/>
        <dbReference type="ChEBI" id="CHEBI:57856"/>
        <dbReference type="ChEBI" id="CHEBI:59789"/>
        <dbReference type="ChEBI" id="CHEBI:61891"/>
        <dbReference type="EC" id="2.1.1.297"/>
    </reaction>
</comment>
<dbReference type="Pfam" id="PF05175">
    <property type="entry name" value="MTS"/>
    <property type="match status" value="1"/>
</dbReference>
<name>A0ABY7JUV7_9ACTN</name>
<keyword evidence="2" id="KW-0489">Methyltransferase</keyword>
<evidence type="ECO:0000313" key="8">
    <source>
        <dbReference type="Proteomes" id="UP001164693"/>
    </source>
</evidence>
<dbReference type="NCBIfam" id="TIGR00536">
    <property type="entry name" value="hemK_fam"/>
    <property type="match status" value="1"/>
</dbReference>
<dbReference type="InterPro" id="IPR050320">
    <property type="entry name" value="N5-glutamine_MTase"/>
</dbReference>
<dbReference type="SUPFAM" id="SSF53335">
    <property type="entry name" value="S-adenosyl-L-methionine-dependent methyltransferases"/>
    <property type="match status" value="1"/>
</dbReference>
<feature type="domain" description="Methyltransferase small" evidence="6">
    <location>
        <begin position="88"/>
        <end position="163"/>
    </location>
</feature>
<gene>
    <name evidence="7" type="ORF">M6B22_13120</name>
</gene>